<dbReference type="InterPro" id="IPR005554">
    <property type="entry name" value="NOL6/Upt22"/>
</dbReference>
<dbReference type="GO" id="GO:0032040">
    <property type="term" value="C:small-subunit processome"/>
    <property type="evidence" value="ECO:0007669"/>
    <property type="project" value="TreeGrafter"/>
</dbReference>
<sequence>SLFPLQIEELLKEVTLKETKKKKIDAFLHEINSLLSAIPETPETELTDQAWLSKDVKVPILQVPFSVKGRFCFLRPAELKVVGSYLLGTCIKPEINVDVAVTMPREIFQDKDNLNQRYHRKRALYLAHIAQHFSKEKLFGSVKFAYMNSNHLKPILLLRPQGKDEKMVTVRLHACPAPGLFKPSRFYPSKNNVRTAWFMEQGTPKEGATEPPTPHYNNSILCDTVLLSHLHFLSSAATDFPGMKDGLALLKVWLNQRQLSKGLGCFSGFLVSMLVAYLLMKRKIVKMMSGYQVLRSTLQFLATTDLSVTGISLAQDVDPSLPVLDDFHQAFEVVFVDPSGLVNLCADMTASKYHQVQFEAKRSMEILDDRMVDGFQVLLMTAKPMLRTFDHVFHLKHVSKLQGACKKMQLLNELMDRGGNYVAAALPFLVSLLARGLAERTLLVTHSLPQIPEWSIDAEPPKHKDVGSLTFGLLFVPEFAASMLEKGPQADHPEAVDFRTFWGEKSELRRFQDGSICEAVVWEADTICKKRLIPEQIIRHLLKLHMDIPESSIYYTGALLESVIRTGEVSGTGEEAMVSVVCSYDDLSRKLWKLKGLPLTVTAVQGVHPALRYTDVFPPIPMKPIYSFHTRIKTKHLLLPSEEKPCPAYVAPLKIICHMEGSGQWPHDKEAIRRIKAAFHLQLAELLQQEHQLVCRPAVTHTDVYKDGYVFRLQVAYHREPLILKEVVTPEGMLKYQETEESRQLERETLHLPYLTSSLHGLQQQHPVFGSTCRLAKRWVSAQLLSDSISEECVDLLVAFLFLHPAPFTPPSSPQVGFLRFLDLLATFDWKNNPLIVNLNAGLTDADYTEIKNKFMAARSRLPVMFIATPKDQWSSMWTQERPSAQILQRLVLLASESLRALEEQLMDLFTDQDVKMVFRPPLDFYDVLIHLNPNQIPRHLESVDRPAKSFSRGVVKNSSATNILFPVVDYDPVQCYLQELRVSTTPWGGTGGYLPKGELPSGFQVISDLPLQDLLGDIFMYSACDGHSDAFSHLALFFYDKHGGEVIAVLWKPLSFQPQPFKVSNMKARTVTTLNNELVCIPNVAAVLEDFKILGEGLVKSVEARIEKWTI</sequence>
<evidence type="ECO:0000259" key="11">
    <source>
        <dbReference type="Pfam" id="PF17405"/>
    </source>
</evidence>
<dbReference type="GO" id="GO:0006364">
    <property type="term" value="P:rRNA processing"/>
    <property type="evidence" value="ECO:0007669"/>
    <property type="project" value="TreeGrafter"/>
</dbReference>
<dbReference type="Pfam" id="PF17405">
    <property type="entry name" value="Nrap_D4"/>
    <property type="match status" value="1"/>
</dbReference>
<feature type="domain" description="Nrap protein" evidence="12">
    <location>
        <begin position="766"/>
        <end position="921"/>
    </location>
</feature>
<evidence type="ECO:0000256" key="2">
    <source>
        <dbReference type="ARBA" id="ARBA00006674"/>
    </source>
</evidence>
<evidence type="ECO:0000256" key="7">
    <source>
        <dbReference type="RuleBase" id="RU364032"/>
    </source>
</evidence>
<dbReference type="GO" id="GO:0006409">
    <property type="term" value="P:tRNA export from nucleus"/>
    <property type="evidence" value="ECO:0007669"/>
    <property type="project" value="TreeGrafter"/>
</dbReference>
<dbReference type="Pfam" id="PF17403">
    <property type="entry name" value="Nrap_D2"/>
    <property type="match status" value="1"/>
</dbReference>
<keyword evidence="5 7" id="KW-0539">Nucleus</keyword>
<accession>A0A7K6UCI6</accession>
<evidence type="ECO:0000256" key="6">
    <source>
        <dbReference type="ARBA" id="ARBA00035000"/>
    </source>
</evidence>
<evidence type="ECO:0000259" key="8">
    <source>
        <dbReference type="Pfam" id="PF03813"/>
    </source>
</evidence>
<dbReference type="OrthoDB" id="10251401at2759"/>
<proteinExistence type="inferred from homology"/>
<evidence type="ECO:0000256" key="4">
    <source>
        <dbReference type="ARBA" id="ARBA00022884"/>
    </source>
</evidence>
<evidence type="ECO:0000259" key="9">
    <source>
        <dbReference type="Pfam" id="PF17403"/>
    </source>
</evidence>
<dbReference type="InterPro" id="IPR035369">
    <property type="entry name" value="Nrap_D4"/>
</dbReference>
<dbReference type="InterPro" id="IPR035368">
    <property type="entry name" value="Nrap_D3"/>
</dbReference>
<feature type="domain" description="Nrap protein" evidence="13">
    <location>
        <begin position="923"/>
        <end position="982"/>
    </location>
</feature>
<evidence type="ECO:0000313" key="14">
    <source>
        <dbReference type="EMBL" id="NWX20158.1"/>
    </source>
</evidence>
<organism evidence="14 15">
    <name type="scientific">Aegotheles bennettii</name>
    <dbReference type="NCBI Taxonomy" id="48278"/>
    <lineage>
        <taxon>Eukaryota</taxon>
        <taxon>Metazoa</taxon>
        <taxon>Chordata</taxon>
        <taxon>Craniata</taxon>
        <taxon>Vertebrata</taxon>
        <taxon>Euteleostomi</taxon>
        <taxon>Archelosauria</taxon>
        <taxon>Archosauria</taxon>
        <taxon>Dinosauria</taxon>
        <taxon>Saurischia</taxon>
        <taxon>Theropoda</taxon>
        <taxon>Coelurosauria</taxon>
        <taxon>Aves</taxon>
        <taxon>Neognathae</taxon>
        <taxon>Neoaves</taxon>
        <taxon>Strisores</taxon>
        <taxon>Caprimulgiformes</taxon>
        <taxon>Aegothelidae</taxon>
        <taxon>Aegotheles</taxon>
    </lineage>
</organism>
<evidence type="ECO:0000313" key="15">
    <source>
        <dbReference type="Proteomes" id="UP000559068"/>
    </source>
</evidence>
<comment type="caution">
    <text evidence="14">The sequence shown here is derived from an EMBL/GenBank/DDBJ whole genome shotgun (WGS) entry which is preliminary data.</text>
</comment>
<feature type="domain" description="Nrap protein" evidence="9">
    <location>
        <begin position="243"/>
        <end position="381"/>
    </location>
</feature>
<dbReference type="Pfam" id="PF17407">
    <property type="entry name" value="Nrap_D6"/>
    <property type="match status" value="2"/>
</dbReference>
<dbReference type="InterPro" id="IPR035371">
    <property type="entry name" value="Nrap_D6"/>
</dbReference>
<evidence type="ECO:0000256" key="5">
    <source>
        <dbReference type="ARBA" id="ARBA00023242"/>
    </source>
</evidence>
<dbReference type="Pfam" id="PF17404">
    <property type="entry name" value="Nrap_D3"/>
    <property type="match status" value="1"/>
</dbReference>
<comment type="function">
    <text evidence="6">Part of the small subunit (SSU) processome, first precursor of the small eukaryotic ribosomal subunit. During the assembly of the SSU processome in the nucleolus, many ribosome biogenesis factors, an RNA chaperone and ribosomal proteins associate with the nascent pre-rRNA and work in concert to generate RNA folding, modifications, rearrangements and cleavage as well as targeted degradation of pre-ribosomal RNA by the RNA exosome.</text>
</comment>
<dbReference type="Pfam" id="PF03813">
    <property type="entry name" value="Nrap"/>
    <property type="match status" value="1"/>
</dbReference>
<dbReference type="Pfam" id="PF17406">
    <property type="entry name" value="Nrap_D5"/>
    <property type="match status" value="1"/>
</dbReference>
<name>A0A7K6UCI6_9AVES</name>
<dbReference type="GO" id="GO:0032545">
    <property type="term" value="C:CURI complex"/>
    <property type="evidence" value="ECO:0007669"/>
    <property type="project" value="TreeGrafter"/>
</dbReference>
<feature type="non-terminal residue" evidence="14">
    <location>
        <position position="1"/>
    </location>
</feature>
<evidence type="ECO:0000256" key="3">
    <source>
        <dbReference type="ARBA" id="ARBA00016437"/>
    </source>
</evidence>
<keyword evidence="4 7" id="KW-0694">RNA-binding</keyword>
<dbReference type="InterPro" id="IPR035082">
    <property type="entry name" value="Nrap_D1"/>
</dbReference>
<feature type="domain" description="Nrap protein" evidence="10">
    <location>
        <begin position="386"/>
        <end position="546"/>
    </location>
</feature>
<dbReference type="PANTHER" id="PTHR17972">
    <property type="entry name" value="NUCLEOLAR RNA-ASSOCIATED PROTEIN"/>
    <property type="match status" value="1"/>
</dbReference>
<dbReference type="EMBL" id="VZRW01009309">
    <property type="protein sequence ID" value="NWX20158.1"/>
    <property type="molecule type" value="Genomic_DNA"/>
</dbReference>
<evidence type="ECO:0000256" key="1">
    <source>
        <dbReference type="ARBA" id="ARBA00004604"/>
    </source>
</evidence>
<protein>
    <recommendedName>
        <fullName evidence="3 7">Nucleolar protein 6</fullName>
    </recommendedName>
</protein>
<dbReference type="FunFam" id="1.10.1410.10:FF:000005">
    <property type="entry name" value="Nucleolar protein 6"/>
    <property type="match status" value="1"/>
</dbReference>
<dbReference type="Gene3D" id="1.10.1410.10">
    <property type="match status" value="1"/>
</dbReference>
<dbReference type="InterPro" id="IPR035367">
    <property type="entry name" value="Nrap_D2"/>
</dbReference>
<evidence type="ECO:0000259" key="10">
    <source>
        <dbReference type="Pfam" id="PF17404"/>
    </source>
</evidence>
<evidence type="ECO:0000259" key="13">
    <source>
        <dbReference type="Pfam" id="PF17407"/>
    </source>
</evidence>
<dbReference type="Gene3D" id="3.30.70.3030">
    <property type="match status" value="1"/>
</dbReference>
<feature type="domain" description="Nrap protein" evidence="8">
    <location>
        <begin position="97"/>
        <end position="237"/>
    </location>
</feature>
<feature type="domain" description="Nrap protein" evidence="13">
    <location>
        <begin position="1030"/>
        <end position="1103"/>
    </location>
</feature>
<dbReference type="Proteomes" id="UP000559068">
    <property type="component" value="Unassembled WGS sequence"/>
</dbReference>
<feature type="domain" description="Nrap protein" evidence="11">
    <location>
        <begin position="562"/>
        <end position="764"/>
    </location>
</feature>
<evidence type="ECO:0000259" key="12">
    <source>
        <dbReference type="Pfam" id="PF17406"/>
    </source>
</evidence>
<comment type="subcellular location">
    <subcellularLocation>
        <location evidence="1 7">Nucleus</location>
        <location evidence="1 7">Nucleolus</location>
    </subcellularLocation>
</comment>
<dbReference type="PANTHER" id="PTHR17972:SF0">
    <property type="entry name" value="NUCLEOLAR PROTEIN 6"/>
    <property type="match status" value="1"/>
</dbReference>
<dbReference type="AlphaFoldDB" id="A0A7K6UCI6"/>
<reference evidence="14 15" key="1">
    <citation type="submission" date="2019-09" db="EMBL/GenBank/DDBJ databases">
        <title>Bird 10,000 Genomes (B10K) Project - Family phase.</title>
        <authorList>
            <person name="Zhang G."/>
        </authorList>
    </citation>
    <scope>NUCLEOTIDE SEQUENCE [LARGE SCALE GENOMIC DNA]</scope>
    <source>
        <strain evidence="14">B10K-DU-029-76</strain>
        <tissue evidence="14">Heart</tissue>
    </source>
</reference>
<dbReference type="GO" id="GO:0034456">
    <property type="term" value="C:UTP-C complex"/>
    <property type="evidence" value="ECO:0007669"/>
    <property type="project" value="TreeGrafter"/>
</dbReference>
<feature type="non-terminal residue" evidence="14">
    <location>
        <position position="1112"/>
    </location>
</feature>
<dbReference type="GO" id="GO:0003723">
    <property type="term" value="F:RNA binding"/>
    <property type="evidence" value="ECO:0007669"/>
    <property type="project" value="UniProtKB-KW"/>
</dbReference>
<gene>
    <name evidence="14" type="primary">Nol6</name>
    <name evidence="14" type="ORF">AEGBEN_R11196</name>
</gene>
<comment type="similarity">
    <text evidence="2 7">Belongs to the NRAP family.</text>
</comment>
<keyword evidence="15" id="KW-1185">Reference proteome</keyword>
<dbReference type="InterPro" id="IPR035370">
    <property type="entry name" value="Nrap_D5"/>
</dbReference>